<evidence type="ECO:0000313" key="3">
    <source>
        <dbReference type="Proteomes" id="UP000327013"/>
    </source>
</evidence>
<evidence type="ECO:0000313" key="2">
    <source>
        <dbReference type="EMBL" id="KAE7998615.1"/>
    </source>
</evidence>
<organism evidence="2 3">
    <name type="scientific">Carpinus fangiana</name>
    <dbReference type="NCBI Taxonomy" id="176857"/>
    <lineage>
        <taxon>Eukaryota</taxon>
        <taxon>Viridiplantae</taxon>
        <taxon>Streptophyta</taxon>
        <taxon>Embryophyta</taxon>
        <taxon>Tracheophyta</taxon>
        <taxon>Spermatophyta</taxon>
        <taxon>Magnoliopsida</taxon>
        <taxon>eudicotyledons</taxon>
        <taxon>Gunneridae</taxon>
        <taxon>Pentapetalae</taxon>
        <taxon>rosids</taxon>
        <taxon>fabids</taxon>
        <taxon>Fagales</taxon>
        <taxon>Betulaceae</taxon>
        <taxon>Carpinus</taxon>
    </lineage>
</organism>
<sequence length="56" mass="5968">MEMLRVEFSVMAVFTLVLAVVVPSIHGQSLAPEPAPGPTSDGLLTLFCVFLFMGSN</sequence>
<protein>
    <submittedName>
        <fullName evidence="2">Uncharacterized protein</fullName>
    </submittedName>
</protein>
<name>A0A5N6QHL3_9ROSI</name>
<dbReference type="Proteomes" id="UP000327013">
    <property type="component" value="Chromosome 1"/>
</dbReference>
<accession>A0A5N6QHL3</accession>
<feature type="signal peptide" evidence="1">
    <location>
        <begin position="1"/>
        <end position="27"/>
    </location>
</feature>
<reference evidence="2 3" key="1">
    <citation type="submission" date="2019-06" db="EMBL/GenBank/DDBJ databases">
        <title>A chromosomal-level reference genome of Carpinus fangiana (Coryloideae, Betulaceae).</title>
        <authorList>
            <person name="Yang X."/>
            <person name="Wang Z."/>
            <person name="Zhang L."/>
            <person name="Hao G."/>
            <person name="Liu J."/>
            <person name="Yang Y."/>
        </authorList>
    </citation>
    <scope>NUCLEOTIDE SEQUENCE [LARGE SCALE GENOMIC DNA]</scope>
    <source>
        <strain evidence="2">Cfa_2016G</strain>
        <tissue evidence="2">Leaf</tissue>
    </source>
</reference>
<gene>
    <name evidence="2" type="ORF">FH972_003142</name>
</gene>
<evidence type="ECO:0000256" key="1">
    <source>
        <dbReference type="SAM" id="SignalP"/>
    </source>
</evidence>
<dbReference type="AlphaFoldDB" id="A0A5N6QHL3"/>
<dbReference type="OrthoDB" id="777504at2759"/>
<keyword evidence="3" id="KW-1185">Reference proteome</keyword>
<proteinExistence type="predicted"/>
<keyword evidence="1" id="KW-0732">Signal</keyword>
<feature type="chain" id="PRO_5024291970" evidence="1">
    <location>
        <begin position="28"/>
        <end position="56"/>
    </location>
</feature>
<dbReference type="EMBL" id="CM017321">
    <property type="protein sequence ID" value="KAE7998615.1"/>
    <property type="molecule type" value="Genomic_DNA"/>
</dbReference>